<evidence type="ECO:0000256" key="2">
    <source>
        <dbReference type="SAM" id="SignalP"/>
    </source>
</evidence>
<feature type="signal peptide" evidence="2">
    <location>
        <begin position="1"/>
        <end position="36"/>
    </location>
</feature>
<dbReference type="OrthoDB" id="5298058at2"/>
<reference evidence="3 4" key="1">
    <citation type="submission" date="2018-06" db="EMBL/GenBank/DDBJ databases">
        <title>Draft sequence of Acidithiobacillus ferrooxidans CCM 4253.</title>
        <authorList>
            <person name="Moya-Beltran A."/>
            <person name="Castro M."/>
            <person name="Covarrubias P.C."/>
            <person name="Issotta F."/>
            <person name="Janiczek O."/>
            <person name="Mandl M."/>
            <person name="Kucera J."/>
            <person name="Quatrini R."/>
        </authorList>
    </citation>
    <scope>NUCLEOTIDE SEQUENCE [LARGE SCALE GENOMIC DNA]</scope>
    <source>
        <strain evidence="3 4">CCM 4253</strain>
    </source>
</reference>
<gene>
    <name evidence="3" type="ORF">DN052_13875</name>
</gene>
<feature type="chain" id="PRO_5016076089" evidence="2">
    <location>
        <begin position="37"/>
        <end position="80"/>
    </location>
</feature>
<feature type="region of interest" description="Disordered" evidence="1">
    <location>
        <begin position="58"/>
        <end position="80"/>
    </location>
</feature>
<name>A0A2W1K0R6_ACIFR</name>
<dbReference type="RefSeq" id="WP_054609022.1">
    <property type="nucleotide sequence ID" value="NZ_AP025160.1"/>
</dbReference>
<proteinExistence type="predicted"/>
<accession>A0A2W1K0R6</accession>
<protein>
    <submittedName>
        <fullName evidence="3">Uncharacterized protein</fullName>
    </submittedName>
</protein>
<organism evidence="3 4">
    <name type="scientific">Acidithiobacillus ferrooxidans</name>
    <name type="common">Thiobacillus ferrooxidans</name>
    <dbReference type="NCBI Taxonomy" id="920"/>
    <lineage>
        <taxon>Bacteria</taxon>
        <taxon>Pseudomonadati</taxon>
        <taxon>Pseudomonadota</taxon>
        <taxon>Acidithiobacillia</taxon>
        <taxon>Acidithiobacillales</taxon>
        <taxon>Acidithiobacillaceae</taxon>
        <taxon>Acidithiobacillus</taxon>
    </lineage>
</organism>
<feature type="compositionally biased region" description="Basic and acidic residues" evidence="1">
    <location>
        <begin position="68"/>
        <end position="80"/>
    </location>
</feature>
<comment type="caution">
    <text evidence="3">The sequence shown here is derived from an EMBL/GenBank/DDBJ whole genome shotgun (WGS) entry which is preliminary data.</text>
</comment>
<keyword evidence="2" id="KW-0732">Signal</keyword>
<dbReference type="AlphaFoldDB" id="A0A2W1K0R6"/>
<evidence type="ECO:0000313" key="3">
    <source>
        <dbReference type="EMBL" id="PZD80169.1"/>
    </source>
</evidence>
<sequence>MQTTNAKPIKKSQWLLVLILAPLLADWLGHQSPQYAAGNGGVFQDARHVTWTHVTSPMTVTPAAQQKGHSDQDRKQPYAL</sequence>
<dbReference type="EMBL" id="QKQP01000010">
    <property type="protein sequence ID" value="PZD80169.1"/>
    <property type="molecule type" value="Genomic_DNA"/>
</dbReference>
<evidence type="ECO:0000256" key="1">
    <source>
        <dbReference type="SAM" id="MobiDB-lite"/>
    </source>
</evidence>
<evidence type="ECO:0000313" key="4">
    <source>
        <dbReference type="Proteomes" id="UP000248886"/>
    </source>
</evidence>
<dbReference type="Proteomes" id="UP000248886">
    <property type="component" value="Unassembled WGS sequence"/>
</dbReference>